<dbReference type="InterPro" id="IPR001123">
    <property type="entry name" value="LeuE-type"/>
</dbReference>
<dbReference type="PANTHER" id="PTHR30086:SF20">
    <property type="entry name" value="ARGININE EXPORTER PROTEIN ARGO-RELATED"/>
    <property type="match status" value="1"/>
</dbReference>
<evidence type="ECO:0000256" key="2">
    <source>
        <dbReference type="ARBA" id="ARBA00022475"/>
    </source>
</evidence>
<keyword evidence="8" id="KW-1185">Reference proteome</keyword>
<feature type="transmembrane region" description="Helical" evidence="6">
    <location>
        <begin position="155"/>
        <end position="174"/>
    </location>
</feature>
<dbReference type="RefSeq" id="WP_377832210.1">
    <property type="nucleotide sequence ID" value="NZ_JBHRSK010000004.1"/>
</dbReference>
<proteinExistence type="predicted"/>
<evidence type="ECO:0000256" key="3">
    <source>
        <dbReference type="ARBA" id="ARBA00022692"/>
    </source>
</evidence>
<evidence type="ECO:0000256" key="1">
    <source>
        <dbReference type="ARBA" id="ARBA00004651"/>
    </source>
</evidence>
<evidence type="ECO:0000256" key="4">
    <source>
        <dbReference type="ARBA" id="ARBA00022989"/>
    </source>
</evidence>
<sequence length="198" mass="20896">MSLTSLIAFNIAILGALIVPGPAFLMVLRTALTRGRRQGIACAAGLALAATLWSAAALAGLTALFALVPWAYAALKIVGALYLGWFAIALWRNAERPLPTARSGRSRGFRLGLLTNLSNPKAVFFIAAIFSTVLPAMPRGAAALDLLADHFAIELLWYAAVALMLTTAPIRAAYLRAKARIDRVSAAVLALLALRTAT</sequence>
<evidence type="ECO:0000256" key="5">
    <source>
        <dbReference type="ARBA" id="ARBA00023136"/>
    </source>
</evidence>
<dbReference type="EMBL" id="JBHRSK010000004">
    <property type="protein sequence ID" value="MFC2967559.1"/>
    <property type="molecule type" value="Genomic_DNA"/>
</dbReference>
<keyword evidence="3 6" id="KW-0812">Transmembrane</keyword>
<keyword evidence="2" id="KW-1003">Cell membrane</keyword>
<feature type="transmembrane region" description="Helical" evidence="6">
    <location>
        <begin position="111"/>
        <end position="135"/>
    </location>
</feature>
<organism evidence="7 8">
    <name type="scientific">Acidimangrovimonas pyrenivorans</name>
    <dbReference type="NCBI Taxonomy" id="2030798"/>
    <lineage>
        <taxon>Bacteria</taxon>
        <taxon>Pseudomonadati</taxon>
        <taxon>Pseudomonadota</taxon>
        <taxon>Alphaproteobacteria</taxon>
        <taxon>Rhodobacterales</taxon>
        <taxon>Paracoccaceae</taxon>
        <taxon>Acidimangrovimonas</taxon>
    </lineage>
</organism>
<keyword evidence="4 6" id="KW-1133">Transmembrane helix</keyword>
<dbReference type="Pfam" id="PF01810">
    <property type="entry name" value="LysE"/>
    <property type="match status" value="1"/>
</dbReference>
<protein>
    <submittedName>
        <fullName evidence="7">LysE family translocator</fullName>
    </submittedName>
</protein>
<dbReference type="Proteomes" id="UP001595443">
    <property type="component" value="Unassembled WGS sequence"/>
</dbReference>
<gene>
    <name evidence="7" type="ORF">ACFOES_05595</name>
</gene>
<evidence type="ECO:0000256" key="6">
    <source>
        <dbReference type="SAM" id="Phobius"/>
    </source>
</evidence>
<feature type="transmembrane region" description="Helical" evidence="6">
    <location>
        <begin position="70"/>
        <end position="91"/>
    </location>
</feature>
<evidence type="ECO:0000313" key="8">
    <source>
        <dbReference type="Proteomes" id="UP001595443"/>
    </source>
</evidence>
<comment type="subcellular location">
    <subcellularLocation>
        <location evidence="1">Cell membrane</location>
        <topology evidence="1">Multi-pass membrane protein</topology>
    </subcellularLocation>
</comment>
<reference evidence="8" key="1">
    <citation type="journal article" date="2019" name="Int. J. Syst. Evol. Microbiol.">
        <title>The Global Catalogue of Microorganisms (GCM) 10K type strain sequencing project: providing services to taxonomists for standard genome sequencing and annotation.</title>
        <authorList>
            <consortium name="The Broad Institute Genomics Platform"/>
            <consortium name="The Broad Institute Genome Sequencing Center for Infectious Disease"/>
            <person name="Wu L."/>
            <person name="Ma J."/>
        </authorList>
    </citation>
    <scope>NUCLEOTIDE SEQUENCE [LARGE SCALE GENOMIC DNA]</scope>
    <source>
        <strain evidence="8">KCTC 62192</strain>
    </source>
</reference>
<accession>A0ABV7ADY7</accession>
<comment type="caution">
    <text evidence="7">The sequence shown here is derived from an EMBL/GenBank/DDBJ whole genome shotgun (WGS) entry which is preliminary data.</text>
</comment>
<feature type="transmembrane region" description="Helical" evidence="6">
    <location>
        <begin position="6"/>
        <end position="28"/>
    </location>
</feature>
<feature type="transmembrane region" description="Helical" evidence="6">
    <location>
        <begin position="40"/>
        <end position="64"/>
    </location>
</feature>
<dbReference type="PANTHER" id="PTHR30086">
    <property type="entry name" value="ARGININE EXPORTER PROTEIN ARGO"/>
    <property type="match status" value="1"/>
</dbReference>
<keyword evidence="5 6" id="KW-0472">Membrane</keyword>
<evidence type="ECO:0000313" key="7">
    <source>
        <dbReference type="EMBL" id="MFC2967559.1"/>
    </source>
</evidence>
<name>A0ABV7ADY7_9RHOB</name>